<dbReference type="SUPFAM" id="SSF53448">
    <property type="entry name" value="Nucleotide-diphospho-sugar transferases"/>
    <property type="match status" value="1"/>
</dbReference>
<organism evidence="1 2">
    <name type="scientific">Ramlibacter algicola</name>
    <dbReference type="NCBI Taxonomy" id="2795217"/>
    <lineage>
        <taxon>Bacteria</taxon>
        <taxon>Pseudomonadati</taxon>
        <taxon>Pseudomonadota</taxon>
        <taxon>Betaproteobacteria</taxon>
        <taxon>Burkholderiales</taxon>
        <taxon>Comamonadaceae</taxon>
        <taxon>Ramlibacter</taxon>
    </lineage>
</organism>
<dbReference type="PANTHER" id="PTHR11183">
    <property type="entry name" value="GLYCOGENIN SUBFAMILY MEMBER"/>
    <property type="match status" value="1"/>
</dbReference>
<dbReference type="Proteomes" id="UP000617041">
    <property type="component" value="Unassembled WGS sequence"/>
</dbReference>
<evidence type="ECO:0000313" key="1">
    <source>
        <dbReference type="EMBL" id="MBK0394478.1"/>
    </source>
</evidence>
<keyword evidence="2" id="KW-1185">Reference proteome</keyword>
<dbReference type="InterPro" id="IPR029044">
    <property type="entry name" value="Nucleotide-diphossugar_trans"/>
</dbReference>
<comment type="caution">
    <text evidence="1">The sequence shown here is derived from an EMBL/GenBank/DDBJ whole genome shotgun (WGS) entry which is preliminary data.</text>
</comment>
<gene>
    <name evidence="1" type="ORF">I8E28_17880</name>
</gene>
<dbReference type="Pfam" id="PF01501">
    <property type="entry name" value="Glyco_transf_8"/>
    <property type="match status" value="1"/>
</dbReference>
<dbReference type="AlphaFoldDB" id="A0A934UT74"/>
<dbReference type="InterPro" id="IPR002495">
    <property type="entry name" value="Glyco_trans_8"/>
</dbReference>
<dbReference type="GO" id="GO:0016757">
    <property type="term" value="F:glycosyltransferase activity"/>
    <property type="evidence" value="ECO:0007669"/>
    <property type="project" value="InterPro"/>
</dbReference>
<evidence type="ECO:0000313" key="2">
    <source>
        <dbReference type="Proteomes" id="UP000617041"/>
    </source>
</evidence>
<evidence type="ECO:0008006" key="3">
    <source>
        <dbReference type="Google" id="ProtNLM"/>
    </source>
</evidence>
<dbReference type="EMBL" id="JAEDAO010000001">
    <property type="protein sequence ID" value="MBK0394478.1"/>
    <property type="molecule type" value="Genomic_DNA"/>
</dbReference>
<dbReference type="InterPro" id="IPR050587">
    <property type="entry name" value="GNT1/Glycosyltrans_8"/>
</dbReference>
<reference evidence="1" key="1">
    <citation type="submission" date="2020-12" db="EMBL/GenBank/DDBJ databases">
        <title>Ramlibacter sp. nov., isolated from a freshwater alga, Cryptomonas.</title>
        <authorList>
            <person name="Kim H.M."/>
            <person name="Jeon C.O."/>
        </authorList>
    </citation>
    <scope>NUCLEOTIDE SEQUENCE</scope>
    <source>
        <strain evidence="1">CrO1</strain>
    </source>
</reference>
<sequence length="289" mass="32083">MHAYITLLSTPGYLPGVACLAASLRRTGTTVPFVVALSADLPEATGVAAAACEGVSRVLPLPADALLPQGWTQRSQRHQHWNHTFDKLRLFGLAGFDKLVYLDSDMLVLDDVDDLFDAPHMAAVPAGQRLHPDWNRLNSGLMVIEPDATLPARMAAMLECATDEMKAVGRAALGDQDLVNAFYADWPRTGPHLDEGDNLFFEHVDTYVDSGAYRLPHAAGEGRPVRIVHFTGRDKPWMPRGRLRLAWAAWRHRLGPAQREVLRTYLKLLREVRRRPRGMAFVRGPVRAG</sequence>
<proteinExistence type="predicted"/>
<name>A0A934UT74_9BURK</name>
<dbReference type="RefSeq" id="WP_200789567.1">
    <property type="nucleotide sequence ID" value="NZ_JAEDAO010000001.1"/>
</dbReference>
<accession>A0A934UT74</accession>
<dbReference type="Gene3D" id="3.90.550.10">
    <property type="entry name" value="Spore Coat Polysaccharide Biosynthesis Protein SpsA, Chain A"/>
    <property type="match status" value="1"/>
</dbReference>
<protein>
    <recommendedName>
        <fullName evidence="3">Glycosyltransferase family 8 protein</fullName>
    </recommendedName>
</protein>